<accession>A0ABQ8RVC8</accession>
<keyword evidence="2" id="KW-1185">Reference proteome</keyword>
<dbReference type="Proteomes" id="UP001148838">
    <property type="component" value="Unassembled WGS sequence"/>
</dbReference>
<dbReference type="EMBL" id="JAJSOF020000042">
    <property type="protein sequence ID" value="KAJ4425668.1"/>
    <property type="molecule type" value="Genomic_DNA"/>
</dbReference>
<gene>
    <name evidence="1" type="ORF">ANN_27864</name>
</gene>
<evidence type="ECO:0000313" key="2">
    <source>
        <dbReference type="Proteomes" id="UP001148838"/>
    </source>
</evidence>
<organism evidence="1 2">
    <name type="scientific">Periplaneta americana</name>
    <name type="common">American cockroach</name>
    <name type="synonym">Blatta americana</name>
    <dbReference type="NCBI Taxonomy" id="6978"/>
    <lineage>
        <taxon>Eukaryota</taxon>
        <taxon>Metazoa</taxon>
        <taxon>Ecdysozoa</taxon>
        <taxon>Arthropoda</taxon>
        <taxon>Hexapoda</taxon>
        <taxon>Insecta</taxon>
        <taxon>Pterygota</taxon>
        <taxon>Neoptera</taxon>
        <taxon>Polyneoptera</taxon>
        <taxon>Dictyoptera</taxon>
        <taxon>Blattodea</taxon>
        <taxon>Blattoidea</taxon>
        <taxon>Blattidae</taxon>
        <taxon>Blattinae</taxon>
        <taxon>Periplaneta</taxon>
    </lineage>
</organism>
<proteinExistence type="predicted"/>
<reference evidence="1 2" key="1">
    <citation type="journal article" date="2022" name="Allergy">
        <title>Genome assembly and annotation of Periplaneta americana reveal a comprehensive cockroach allergen profile.</title>
        <authorList>
            <person name="Wang L."/>
            <person name="Xiong Q."/>
            <person name="Saelim N."/>
            <person name="Wang L."/>
            <person name="Nong W."/>
            <person name="Wan A.T."/>
            <person name="Shi M."/>
            <person name="Liu X."/>
            <person name="Cao Q."/>
            <person name="Hui J.H.L."/>
            <person name="Sookrung N."/>
            <person name="Leung T.F."/>
            <person name="Tungtrongchitr A."/>
            <person name="Tsui S.K.W."/>
        </authorList>
    </citation>
    <scope>NUCLEOTIDE SEQUENCE [LARGE SCALE GENOMIC DNA]</scope>
    <source>
        <strain evidence="1">PWHHKU_190912</strain>
    </source>
</reference>
<comment type="caution">
    <text evidence="1">The sequence shown here is derived from an EMBL/GenBank/DDBJ whole genome shotgun (WGS) entry which is preliminary data.</text>
</comment>
<sequence length="88" mass="10827">MGVIRSSRLRWAGHVERSEERSLLRKIYREKPVGRRCVERSRKKWIEGIEEDIKQMDIREWRRRTQDRREWASIARQSLFLTFNGINK</sequence>
<evidence type="ECO:0000313" key="1">
    <source>
        <dbReference type="EMBL" id="KAJ4425668.1"/>
    </source>
</evidence>
<name>A0ABQ8RVC8_PERAM</name>
<protein>
    <submittedName>
        <fullName evidence="1">Uncharacterized protein</fullName>
    </submittedName>
</protein>